<evidence type="ECO:0000256" key="4">
    <source>
        <dbReference type="ARBA" id="ARBA00023315"/>
    </source>
</evidence>
<keyword evidence="2 5" id="KW-0547">Nucleotide-binding</keyword>
<dbReference type="GO" id="GO:0002101">
    <property type="term" value="P:tRNA wobble cytosine modification"/>
    <property type="evidence" value="ECO:0007669"/>
    <property type="project" value="UniProtKB-UniRule"/>
</dbReference>
<dbReference type="InterPro" id="IPR027417">
    <property type="entry name" value="P-loop_NTPase"/>
</dbReference>
<comment type="catalytic activity">
    <reaction evidence="5">
        <text>cytidine(34) in elongator tRNA(Met) + acetyl-CoA + ATP + H2O = N(4)-acetylcytidine(34) in elongator tRNA(Met) + ADP + phosphate + CoA + H(+)</text>
        <dbReference type="Rhea" id="RHEA:43788"/>
        <dbReference type="Rhea" id="RHEA-COMP:10693"/>
        <dbReference type="Rhea" id="RHEA-COMP:10694"/>
        <dbReference type="ChEBI" id="CHEBI:15377"/>
        <dbReference type="ChEBI" id="CHEBI:15378"/>
        <dbReference type="ChEBI" id="CHEBI:30616"/>
        <dbReference type="ChEBI" id="CHEBI:43474"/>
        <dbReference type="ChEBI" id="CHEBI:57287"/>
        <dbReference type="ChEBI" id="CHEBI:57288"/>
        <dbReference type="ChEBI" id="CHEBI:74900"/>
        <dbReference type="ChEBI" id="CHEBI:82748"/>
        <dbReference type="ChEBI" id="CHEBI:456216"/>
        <dbReference type="EC" id="2.3.1.193"/>
    </reaction>
</comment>
<dbReference type="Gene3D" id="1.20.120.890">
    <property type="entry name" value="tRNA(Met) cytidine acetyltransferase, tail domain"/>
    <property type="match status" value="1"/>
</dbReference>
<dbReference type="GO" id="GO:0005737">
    <property type="term" value="C:cytoplasm"/>
    <property type="evidence" value="ECO:0007669"/>
    <property type="project" value="UniProtKB-SubCell"/>
</dbReference>
<keyword evidence="10" id="KW-1185">Reference proteome</keyword>
<keyword evidence="5" id="KW-0963">Cytoplasm</keyword>
<keyword evidence="5" id="KW-0694">RNA-binding</keyword>
<dbReference type="Gene3D" id="3.40.50.11040">
    <property type="match status" value="1"/>
</dbReference>
<feature type="domain" description="tRNA(Met) cytidine acetyltransferase TmcA tRNA-binding" evidence="8">
    <location>
        <begin position="545"/>
        <end position="665"/>
    </location>
</feature>
<feature type="domain" description="TcmA/NAT10 helicase" evidence="6">
    <location>
        <begin position="195"/>
        <end position="337"/>
    </location>
</feature>
<dbReference type="HAMAP" id="MF_01886">
    <property type="entry name" value="tRNA_acetyltr_TmcA"/>
    <property type="match status" value="1"/>
</dbReference>
<dbReference type="InterPro" id="IPR038321">
    <property type="entry name" value="TmcA_C_sf"/>
</dbReference>
<comment type="similarity">
    <text evidence="5">Belongs to the TmcA family.</text>
</comment>
<dbReference type="AlphaFoldDB" id="A0A495RJT2"/>
<dbReference type="Gene3D" id="3.40.630.30">
    <property type="match status" value="1"/>
</dbReference>
<dbReference type="InterPro" id="IPR016181">
    <property type="entry name" value="Acyl_CoA_acyltransferase"/>
</dbReference>
<dbReference type="RefSeq" id="WP_121144648.1">
    <property type="nucleotide sequence ID" value="NZ_RBWY01000001.1"/>
</dbReference>
<evidence type="ECO:0000259" key="6">
    <source>
        <dbReference type="Pfam" id="PF05127"/>
    </source>
</evidence>
<dbReference type="PANTHER" id="PTHR10925">
    <property type="entry name" value="N-ACETYLTRANSFERASE 10"/>
    <property type="match status" value="1"/>
</dbReference>
<evidence type="ECO:0000256" key="1">
    <source>
        <dbReference type="ARBA" id="ARBA00022679"/>
    </source>
</evidence>
<dbReference type="Pfam" id="PF17176">
    <property type="entry name" value="tRNA_bind_3"/>
    <property type="match status" value="1"/>
</dbReference>
<comment type="caution">
    <text evidence="9">The sequence shown here is derived from an EMBL/GenBank/DDBJ whole genome shotgun (WGS) entry which is preliminary data.</text>
</comment>
<protein>
    <recommendedName>
        <fullName evidence="5">tRNA(Met) cytidine acetyltransferase TmcA</fullName>
        <ecNumber evidence="5">2.3.1.193</ecNumber>
    </recommendedName>
</protein>
<organism evidence="9 10">
    <name type="scientific">Orbus hercynius</name>
    <dbReference type="NCBI Taxonomy" id="593135"/>
    <lineage>
        <taxon>Bacteria</taxon>
        <taxon>Pseudomonadati</taxon>
        <taxon>Pseudomonadota</taxon>
        <taxon>Gammaproteobacteria</taxon>
        <taxon>Orbales</taxon>
        <taxon>Orbaceae</taxon>
        <taxon>Orbus</taxon>
    </lineage>
</organism>
<reference evidence="9 10" key="1">
    <citation type="submission" date="2018-10" db="EMBL/GenBank/DDBJ databases">
        <title>Genomic Encyclopedia of Type Strains, Phase IV (KMG-IV): sequencing the most valuable type-strain genomes for metagenomic binning, comparative biology and taxonomic classification.</title>
        <authorList>
            <person name="Goeker M."/>
        </authorList>
    </citation>
    <scope>NUCLEOTIDE SEQUENCE [LARGE SCALE GENOMIC DNA]</scope>
    <source>
        <strain evidence="9 10">DSM 22228</strain>
    </source>
</reference>
<comment type="function">
    <text evidence="5">Catalyzes the formation of N(4)-acetylcytidine (ac(4)C) at the wobble position of tRNA(Met), by using acetyl-CoA as an acetyl donor and ATP (or GTP).</text>
</comment>
<dbReference type="GO" id="GO:0005524">
    <property type="term" value="F:ATP binding"/>
    <property type="evidence" value="ECO:0007669"/>
    <property type="project" value="UniProtKB-UniRule"/>
</dbReference>
<keyword evidence="1 5" id="KW-0808">Transferase</keyword>
<dbReference type="InterPro" id="IPR033442">
    <property type="entry name" value="TmcA_tRNA_bind"/>
</dbReference>
<dbReference type="GO" id="GO:0051391">
    <property type="term" value="P:tRNA acetylation"/>
    <property type="evidence" value="ECO:0007669"/>
    <property type="project" value="UniProtKB-UniRule"/>
</dbReference>
<evidence type="ECO:0000256" key="5">
    <source>
        <dbReference type="HAMAP-Rule" id="MF_01886"/>
    </source>
</evidence>
<dbReference type="SUPFAM" id="SSF55729">
    <property type="entry name" value="Acyl-CoA N-acyltransferases (Nat)"/>
    <property type="match status" value="1"/>
</dbReference>
<evidence type="ECO:0000256" key="3">
    <source>
        <dbReference type="ARBA" id="ARBA00022840"/>
    </source>
</evidence>
<dbReference type="GO" id="GO:1990883">
    <property type="term" value="F:18S rRNA cytidine N-acetyltransferase activity"/>
    <property type="evidence" value="ECO:0007669"/>
    <property type="project" value="TreeGrafter"/>
</dbReference>
<dbReference type="PANTHER" id="PTHR10925:SF5">
    <property type="entry name" value="RNA CYTIDINE ACETYLTRANSFERASE"/>
    <property type="match status" value="1"/>
</dbReference>
<dbReference type="InterPro" id="IPR032672">
    <property type="entry name" value="TmcA/NAT10/Kre33"/>
</dbReference>
<dbReference type="GO" id="GO:0051392">
    <property type="term" value="F:tRNA cytidine N4-acetyltransferase activity"/>
    <property type="evidence" value="ECO:0007669"/>
    <property type="project" value="UniProtKB-UniRule"/>
</dbReference>
<keyword evidence="3 5" id="KW-0067">ATP-binding</keyword>
<dbReference type="InterPro" id="IPR007807">
    <property type="entry name" value="TcmA/NAT10_helicase"/>
</dbReference>
<comment type="caution">
    <text evidence="5">Lacks conserved residue(s) required for the propagation of feature annotation.</text>
</comment>
<dbReference type="EC" id="2.3.1.193" evidence="5"/>
<comment type="subcellular location">
    <subcellularLocation>
        <location evidence="5">Cytoplasm</location>
    </subcellularLocation>
</comment>
<sequence>MSSFARHLIILRGDNQSITTQLNYTTTTIAGDWIAVADEQKLPVSAATYYSTNQAKLLLGQEFQHAIFDARDGFDLEALAILTGTLVASSLCVLILPMSFTHWQDQDSLRWSELPAAINVPHFVKHLNEMILLQQRRAPHSIDCFELNTAQHEDYFTKQIPPHYLTYQKCDLPQNYFEQQQLLERVLKLEQRIIVITAKRGRGKSALAGSFATYHDCWITAPNRQSVTTLMRFAADKARFIAPDELIMQLNSSLIQPKWLIIDEAAMIPLPMLVQLIEGFKRILLTTTTDGYEGTGQGLLLKLLAKYQQHDQVAMLHLTTPIRWQNHDPLEHFIDNLTVALGQNNQANCYDYQLLVKKITQDELVASTDSLAAFFGLLKTAHYRTTLIDLRRLLDAKNLWLYRATLGGSSLAGVLIGICEGGLTANVIDQILKGYRRPKGNLVAQSLVAHAGEPTAAILRSIRVNRIAVVNALRQRGIARTLLAELIDDARQSDCAFVSVSFAYSADMLAFWINCGFVPVHVGSNKEASSGSYAVMAIYPLTPAGTELCHTLKQRLARNWYWLKRFIPIDLPIMIDDEQALTDRDWAELSLFATTHYAYSASFAVLSRLANWIKHFCLEHQSRLPLLMSLVLNQFDEKPVIASFQLSGKNQLLTLLRTEIYQFIAMQGSINE</sequence>
<name>A0A495RJT2_9GAMM</name>
<keyword evidence="5" id="KW-0820">tRNA-binding</keyword>
<feature type="domain" description="TmcA/NAT10 N-terminal" evidence="7">
    <location>
        <begin position="3"/>
        <end position="131"/>
    </location>
</feature>
<dbReference type="Pfam" id="PF05127">
    <property type="entry name" value="NAT10_TcmA_helicase"/>
    <property type="match status" value="1"/>
</dbReference>
<evidence type="ECO:0000259" key="7">
    <source>
        <dbReference type="Pfam" id="PF08351"/>
    </source>
</evidence>
<dbReference type="Gene3D" id="3.40.50.300">
    <property type="entry name" value="P-loop containing nucleotide triphosphate hydrolases"/>
    <property type="match status" value="1"/>
</dbReference>
<evidence type="ECO:0000259" key="8">
    <source>
        <dbReference type="Pfam" id="PF17176"/>
    </source>
</evidence>
<dbReference type="Pfam" id="PF08351">
    <property type="entry name" value="TmcA_N"/>
    <property type="match status" value="1"/>
</dbReference>
<keyword evidence="5" id="KW-0819">tRNA processing</keyword>
<proteinExistence type="inferred from homology"/>
<dbReference type="SUPFAM" id="SSF52540">
    <property type="entry name" value="P-loop containing nucleoside triphosphate hydrolases"/>
    <property type="match status" value="1"/>
</dbReference>
<dbReference type="GO" id="GO:0000049">
    <property type="term" value="F:tRNA binding"/>
    <property type="evidence" value="ECO:0007669"/>
    <property type="project" value="UniProtKB-UniRule"/>
</dbReference>
<dbReference type="EMBL" id="RBWY01000001">
    <property type="protein sequence ID" value="RKS87777.1"/>
    <property type="molecule type" value="Genomic_DNA"/>
</dbReference>
<evidence type="ECO:0000256" key="2">
    <source>
        <dbReference type="ARBA" id="ARBA00022741"/>
    </source>
</evidence>
<dbReference type="InterPro" id="IPR013562">
    <property type="entry name" value="TmcA/NAT10_N"/>
</dbReference>
<dbReference type="InterPro" id="IPR024914">
    <property type="entry name" value="tRNA_acetyltr_TmcA"/>
</dbReference>
<evidence type="ECO:0000313" key="9">
    <source>
        <dbReference type="EMBL" id="RKS87777.1"/>
    </source>
</evidence>
<accession>A0A495RJT2</accession>
<dbReference type="Proteomes" id="UP000278542">
    <property type="component" value="Unassembled WGS sequence"/>
</dbReference>
<feature type="binding site" evidence="5">
    <location>
        <begin position="467"/>
        <end position="469"/>
    </location>
    <ligand>
        <name>acetyl-CoA</name>
        <dbReference type="ChEBI" id="CHEBI:57288"/>
    </ligand>
</feature>
<feature type="binding site" evidence="5">
    <location>
        <position position="323"/>
    </location>
    <ligand>
        <name>ATP</name>
        <dbReference type="ChEBI" id="CHEBI:30616"/>
    </ligand>
</feature>
<keyword evidence="4 5" id="KW-0012">Acyltransferase</keyword>
<feature type="binding site" evidence="5">
    <location>
        <position position="179"/>
    </location>
    <ligand>
        <name>ATP</name>
        <dbReference type="ChEBI" id="CHEBI:30616"/>
    </ligand>
</feature>
<dbReference type="GO" id="GO:1904812">
    <property type="term" value="P:rRNA acetylation involved in maturation of SSU-rRNA"/>
    <property type="evidence" value="ECO:0007669"/>
    <property type="project" value="TreeGrafter"/>
</dbReference>
<gene>
    <name evidence="5" type="primary">tmcA</name>
    <name evidence="9" type="ORF">DES39_1020</name>
</gene>
<evidence type="ECO:0000313" key="10">
    <source>
        <dbReference type="Proteomes" id="UP000278542"/>
    </source>
</evidence>
<dbReference type="CDD" id="cd04301">
    <property type="entry name" value="NAT_SF"/>
    <property type="match status" value="1"/>
</dbReference>
<dbReference type="OrthoDB" id="5578851at2"/>